<sequence>MRNPNCSGHRKYSATYREIEEHFGGFNFGGANAQLDRASMEFAWACG</sequence>
<protein>
    <submittedName>
        <fullName evidence="1">Uncharacterized protein</fullName>
    </submittedName>
</protein>
<name>A0ABS5FJ37_9BRAD</name>
<dbReference type="Proteomes" id="UP001315278">
    <property type="component" value="Unassembled WGS sequence"/>
</dbReference>
<gene>
    <name evidence="1" type="ORF">JQ615_15520</name>
</gene>
<accession>A0ABS5FJ37</accession>
<dbReference type="RefSeq" id="WP_212492998.1">
    <property type="nucleotide sequence ID" value="NZ_JAFCJH010000013.1"/>
</dbReference>
<reference evidence="2" key="1">
    <citation type="journal article" date="2021" name="ISME J.">
        <title>Evolutionary origin and ecological implication of a unique nif island in free-living Bradyrhizobium lineages.</title>
        <authorList>
            <person name="Tao J."/>
        </authorList>
    </citation>
    <scope>NUCLEOTIDE SEQUENCE [LARGE SCALE GENOMIC DNA]</scope>
    <source>
        <strain evidence="2">SZCCT0434</strain>
    </source>
</reference>
<organism evidence="1 2">
    <name type="scientific">Bradyrhizobium jicamae</name>
    <dbReference type="NCBI Taxonomy" id="280332"/>
    <lineage>
        <taxon>Bacteria</taxon>
        <taxon>Pseudomonadati</taxon>
        <taxon>Pseudomonadota</taxon>
        <taxon>Alphaproteobacteria</taxon>
        <taxon>Hyphomicrobiales</taxon>
        <taxon>Nitrobacteraceae</taxon>
        <taxon>Bradyrhizobium</taxon>
    </lineage>
</organism>
<proteinExistence type="predicted"/>
<comment type="caution">
    <text evidence="1">The sequence shown here is derived from an EMBL/GenBank/DDBJ whole genome shotgun (WGS) entry which is preliminary data.</text>
</comment>
<keyword evidence="2" id="KW-1185">Reference proteome</keyword>
<evidence type="ECO:0000313" key="1">
    <source>
        <dbReference type="EMBL" id="MBR0796804.1"/>
    </source>
</evidence>
<dbReference type="EMBL" id="JAFCJH010000013">
    <property type="protein sequence ID" value="MBR0796804.1"/>
    <property type="molecule type" value="Genomic_DNA"/>
</dbReference>
<evidence type="ECO:0000313" key="2">
    <source>
        <dbReference type="Proteomes" id="UP001315278"/>
    </source>
</evidence>